<dbReference type="AlphaFoldDB" id="I0WB76"/>
<accession>I0WB76</accession>
<dbReference type="RefSeq" id="WP_008240243.1">
    <property type="nucleotide sequence ID" value="NZ_AJJU01000019.1"/>
</dbReference>
<proteinExistence type="predicted"/>
<dbReference type="OrthoDB" id="6398067at2"/>
<sequence>MEKPDNPNKKLELVIKDSNLNPRQNILDNGILFDHLEKNKNIKKIYCTYKLAYDSLLCGLDKNKLEYKKNELTATRSIEKGEVKDKQYKKLIFGID</sequence>
<name>I0WB76_9FLAO</name>
<comment type="caution">
    <text evidence="1">The sequence shown here is derived from an EMBL/GenBank/DDBJ whole genome shotgun (WGS) entry which is preliminary data.</text>
</comment>
<dbReference type="Proteomes" id="UP000005938">
    <property type="component" value="Unassembled WGS sequence"/>
</dbReference>
<evidence type="ECO:0000313" key="1">
    <source>
        <dbReference type="EMBL" id="EID73642.1"/>
    </source>
</evidence>
<dbReference type="eggNOG" id="ENOG50344ZU">
    <property type="taxonomic scope" value="Bacteria"/>
</dbReference>
<reference evidence="1 2" key="1">
    <citation type="journal article" date="2012" name="J. Bacteriol.">
        <title>Genome Sequence of the Halotolerant Bacterium Imtechella halotolerans K1T.</title>
        <authorList>
            <person name="Kumar S."/>
            <person name="Vikram S."/>
            <person name="Subramanian S."/>
            <person name="Raghava G.P."/>
            <person name="Pinnaka A.K."/>
        </authorList>
    </citation>
    <scope>NUCLEOTIDE SEQUENCE [LARGE SCALE GENOMIC DNA]</scope>
    <source>
        <strain evidence="1 2">K1</strain>
    </source>
</reference>
<dbReference type="STRING" id="946077.W5A_10377"/>
<protein>
    <submittedName>
        <fullName evidence="1">Uncharacterized protein</fullName>
    </submittedName>
</protein>
<organism evidence="1 2">
    <name type="scientific">Imtechella halotolerans K1</name>
    <dbReference type="NCBI Taxonomy" id="946077"/>
    <lineage>
        <taxon>Bacteria</taxon>
        <taxon>Pseudomonadati</taxon>
        <taxon>Bacteroidota</taxon>
        <taxon>Flavobacteriia</taxon>
        <taxon>Flavobacteriales</taxon>
        <taxon>Flavobacteriaceae</taxon>
        <taxon>Imtechella</taxon>
    </lineage>
</organism>
<dbReference type="EMBL" id="AJJU01000019">
    <property type="protein sequence ID" value="EID73642.1"/>
    <property type="molecule type" value="Genomic_DNA"/>
</dbReference>
<gene>
    <name evidence="1" type="ORF">W5A_10377</name>
</gene>
<keyword evidence="2" id="KW-1185">Reference proteome</keyword>
<evidence type="ECO:0000313" key="2">
    <source>
        <dbReference type="Proteomes" id="UP000005938"/>
    </source>
</evidence>